<name>A0A6M4MBZ4_9ALTE</name>
<dbReference type="AlphaFoldDB" id="A0A6M4MBZ4"/>
<dbReference type="EMBL" id="CP052766">
    <property type="protein sequence ID" value="QJR80328.1"/>
    <property type="molecule type" value="Genomic_DNA"/>
</dbReference>
<organism evidence="2 3">
    <name type="scientific">Alteromonas pelagimontana</name>
    <dbReference type="NCBI Taxonomy" id="1858656"/>
    <lineage>
        <taxon>Bacteria</taxon>
        <taxon>Pseudomonadati</taxon>
        <taxon>Pseudomonadota</taxon>
        <taxon>Gammaproteobacteria</taxon>
        <taxon>Alteromonadales</taxon>
        <taxon>Alteromonadaceae</taxon>
        <taxon>Alteromonas/Salinimonas group</taxon>
        <taxon>Alteromonas</taxon>
    </lineage>
</organism>
<dbReference type="RefSeq" id="WP_075608364.1">
    <property type="nucleotide sequence ID" value="NZ_CP052766.1"/>
</dbReference>
<proteinExistence type="predicted"/>
<evidence type="ECO:0000313" key="3">
    <source>
        <dbReference type="Proteomes" id="UP000219285"/>
    </source>
</evidence>
<keyword evidence="3" id="KW-1185">Reference proteome</keyword>
<sequence>MLRGFIIVAEIIILVVILRSDFAQYIFKDLQKFLADWFVHVAEIPEQNELRQLQGKTSPTFETLRPFQKEYLTEIMSSRTSLNRFYSQYCLNDDKNPYIYGGTLHYFCDEIQRTSLLDSG</sequence>
<feature type="transmembrane region" description="Helical" evidence="1">
    <location>
        <begin position="6"/>
        <end position="27"/>
    </location>
</feature>
<keyword evidence="1" id="KW-0812">Transmembrane</keyword>
<reference evidence="2 3" key="2">
    <citation type="submission" date="2020-04" db="EMBL/GenBank/DDBJ databases">
        <title>Complete genome sequence of Alteromonas pelagimontana 5.12T.</title>
        <authorList>
            <person name="Sinha R.K."/>
            <person name="Krishnan K.P."/>
            <person name="Kurian J.P."/>
        </authorList>
    </citation>
    <scope>NUCLEOTIDE SEQUENCE [LARGE SCALE GENOMIC DNA]</scope>
    <source>
        <strain evidence="2 3">5.12</strain>
    </source>
</reference>
<dbReference type="Proteomes" id="UP000219285">
    <property type="component" value="Chromosome"/>
</dbReference>
<reference evidence="3" key="1">
    <citation type="submission" date="2014-12" db="EMBL/GenBank/DDBJ databases">
        <title>Complete genome sequence of a multi-drug resistant Klebsiella pneumoniae.</title>
        <authorList>
            <person name="Hua X."/>
            <person name="Chen Q."/>
            <person name="Li X."/>
            <person name="Feng Y."/>
            <person name="Ruan Z."/>
            <person name="Yu Y."/>
        </authorList>
    </citation>
    <scope>NUCLEOTIDE SEQUENCE [LARGE SCALE GENOMIC DNA]</scope>
    <source>
        <strain evidence="3">5.12</strain>
    </source>
</reference>
<dbReference type="KEGG" id="apel:CA267_005830"/>
<evidence type="ECO:0000313" key="2">
    <source>
        <dbReference type="EMBL" id="QJR80328.1"/>
    </source>
</evidence>
<evidence type="ECO:0000256" key="1">
    <source>
        <dbReference type="SAM" id="Phobius"/>
    </source>
</evidence>
<protein>
    <submittedName>
        <fullName evidence="2">Uncharacterized protein</fullName>
    </submittedName>
</protein>
<keyword evidence="1" id="KW-1133">Transmembrane helix</keyword>
<accession>A0A6M4MBZ4</accession>
<dbReference type="OrthoDB" id="6336011at2"/>
<gene>
    <name evidence="2" type="ORF">CA267_005830</name>
</gene>
<keyword evidence="1" id="KW-0472">Membrane</keyword>